<sequence length="150" mass="17154">MQIVRALFPAKNGTPNIWKTKLADSPSAFRPICLLNIMGKLYEHLIKNRLEEEIHREDGATKDGEIDTAEHAALVCRRWSDERSALEKEMDGKLAAGNIVKIMLENEDNWQKITNEKEMDGKLAAGNIVKIMLENEDNWQKITNLLPERN</sequence>
<protein>
    <submittedName>
        <fullName evidence="1">Uncharacterized protein</fullName>
    </submittedName>
</protein>
<organism evidence="1 2">
    <name type="scientific">Popillia japonica</name>
    <name type="common">Japanese beetle</name>
    <dbReference type="NCBI Taxonomy" id="7064"/>
    <lineage>
        <taxon>Eukaryota</taxon>
        <taxon>Metazoa</taxon>
        <taxon>Ecdysozoa</taxon>
        <taxon>Arthropoda</taxon>
        <taxon>Hexapoda</taxon>
        <taxon>Insecta</taxon>
        <taxon>Pterygota</taxon>
        <taxon>Neoptera</taxon>
        <taxon>Endopterygota</taxon>
        <taxon>Coleoptera</taxon>
        <taxon>Polyphaga</taxon>
        <taxon>Scarabaeiformia</taxon>
        <taxon>Scarabaeidae</taxon>
        <taxon>Rutelinae</taxon>
        <taxon>Popillia</taxon>
    </lineage>
</organism>
<reference evidence="1 2" key="1">
    <citation type="journal article" date="2024" name="BMC Genomics">
        <title>De novo assembly and annotation of Popillia japonica's genome with initial clues to its potential as an invasive pest.</title>
        <authorList>
            <person name="Cucini C."/>
            <person name="Boschi S."/>
            <person name="Funari R."/>
            <person name="Cardaioli E."/>
            <person name="Iannotti N."/>
            <person name="Marturano G."/>
            <person name="Paoli F."/>
            <person name="Bruttini M."/>
            <person name="Carapelli A."/>
            <person name="Frati F."/>
            <person name="Nardi F."/>
        </authorList>
    </citation>
    <scope>NUCLEOTIDE SEQUENCE [LARGE SCALE GENOMIC DNA]</scope>
    <source>
        <strain evidence="1">DMR45628</strain>
    </source>
</reference>
<keyword evidence="2" id="KW-1185">Reference proteome</keyword>
<accession>A0AAW1N0C7</accession>
<evidence type="ECO:0000313" key="2">
    <source>
        <dbReference type="Proteomes" id="UP001458880"/>
    </source>
</evidence>
<dbReference type="AlphaFoldDB" id="A0AAW1N0C7"/>
<gene>
    <name evidence="1" type="ORF">QE152_g5117</name>
</gene>
<proteinExistence type="predicted"/>
<comment type="caution">
    <text evidence="1">The sequence shown here is derived from an EMBL/GenBank/DDBJ whole genome shotgun (WGS) entry which is preliminary data.</text>
</comment>
<evidence type="ECO:0000313" key="1">
    <source>
        <dbReference type="EMBL" id="KAK9751358.1"/>
    </source>
</evidence>
<dbReference type="Proteomes" id="UP001458880">
    <property type="component" value="Unassembled WGS sequence"/>
</dbReference>
<name>A0AAW1N0C7_POPJA</name>
<dbReference type="EMBL" id="JASPKY010000029">
    <property type="protein sequence ID" value="KAK9751358.1"/>
    <property type="molecule type" value="Genomic_DNA"/>
</dbReference>